<dbReference type="RefSeq" id="WP_181887989.1">
    <property type="nucleotide sequence ID" value="NZ_CP059472.1"/>
</dbReference>
<reference evidence="2 3" key="1">
    <citation type="submission" date="2020-07" db="EMBL/GenBank/DDBJ databases">
        <title>Chryseobacterium sp.cx-624.</title>
        <authorList>
            <person name="Yang C."/>
        </authorList>
    </citation>
    <scope>NUCLEOTIDE SEQUENCE [LARGE SCALE GENOMIC DNA]</scope>
    <source>
        <strain evidence="2">Cx-624</strain>
        <strain evidence="3">cx-624</strain>
    </source>
</reference>
<accession>A0A7D7LUU4</accession>
<sequence length="155" mass="17429">MTYLKTGLLLTLSFITLQCSAQKKVDKKNHTALSSAVTKMNIQKIVLEEMTRGSRRMVTITPTSKIVEVNRQVKQVATQTAEWTAILENLSAEKLSRLETFEAPTTKRYYDGAFSADIKITAGDKVYTSQSFDSGTPPNEISEFYFSVAKNFKDR</sequence>
<name>A0A7D7LUU4_9FLAO</name>
<evidence type="ECO:0000313" key="1">
    <source>
        <dbReference type="EMBL" id="MBA5247894.1"/>
    </source>
</evidence>
<dbReference type="AlphaFoldDB" id="A0A7D7LUU4"/>
<dbReference type="EMBL" id="CP059472">
    <property type="protein sequence ID" value="QMS99515.1"/>
    <property type="molecule type" value="Genomic_DNA"/>
</dbReference>
<evidence type="ECO:0000313" key="2">
    <source>
        <dbReference type="EMBL" id="QMS99515.1"/>
    </source>
</evidence>
<protein>
    <submittedName>
        <fullName evidence="2">Uncharacterized protein</fullName>
    </submittedName>
</protein>
<dbReference type="Proteomes" id="UP000539710">
    <property type="component" value="Unassembled WGS sequence"/>
</dbReference>
<proteinExistence type="predicted"/>
<keyword evidence="4" id="KW-1185">Reference proteome</keyword>
<evidence type="ECO:0000313" key="4">
    <source>
        <dbReference type="Proteomes" id="UP000539710"/>
    </source>
</evidence>
<gene>
    <name evidence="2" type="ORF">H1R16_05845</name>
    <name evidence="1" type="ORF">H2507_12055</name>
</gene>
<dbReference type="EMBL" id="JACEUX010000005">
    <property type="protein sequence ID" value="MBA5247894.1"/>
    <property type="molecule type" value="Genomic_DNA"/>
</dbReference>
<evidence type="ECO:0000313" key="3">
    <source>
        <dbReference type="Proteomes" id="UP000515349"/>
    </source>
</evidence>
<reference evidence="1" key="3">
    <citation type="submission" date="2020-07" db="EMBL/GenBank/DDBJ databases">
        <authorList>
            <person name="Yang C."/>
        </authorList>
    </citation>
    <scope>NUCLEOTIDE SEQUENCE</scope>
    <source>
        <strain evidence="1">Cx-624</strain>
    </source>
</reference>
<organism evidence="2 3">
    <name type="scientific">Marnyiella aurantia</name>
    <dbReference type="NCBI Taxonomy" id="2758037"/>
    <lineage>
        <taxon>Bacteria</taxon>
        <taxon>Pseudomonadati</taxon>
        <taxon>Bacteroidota</taxon>
        <taxon>Flavobacteriia</taxon>
        <taxon>Flavobacteriales</taxon>
        <taxon>Weeksellaceae</taxon>
        <taxon>Marnyiella</taxon>
    </lineage>
</organism>
<reference evidence="4" key="2">
    <citation type="submission" date="2020-07" db="EMBL/GenBank/DDBJ databases">
        <title>Flavobacterium sp. xlx-214.</title>
        <authorList>
            <person name="Yang C."/>
        </authorList>
    </citation>
    <scope>NUCLEOTIDE SEQUENCE [LARGE SCALE GENOMIC DNA]</scope>
    <source>
        <strain evidence="4">CX-624</strain>
    </source>
</reference>
<dbReference type="KEGG" id="cbau:H1R16_05845"/>
<dbReference type="Proteomes" id="UP000515349">
    <property type="component" value="Chromosome"/>
</dbReference>